<evidence type="ECO:0000313" key="3">
    <source>
        <dbReference type="EMBL" id="GAA2174958.1"/>
    </source>
</evidence>
<dbReference type="InterPro" id="IPR041098">
    <property type="entry name" value="Rv2175c_C"/>
</dbReference>
<dbReference type="Proteomes" id="UP001501599">
    <property type="component" value="Unassembled WGS sequence"/>
</dbReference>
<keyword evidence="3" id="KW-0238">DNA-binding</keyword>
<dbReference type="InterPro" id="IPR048576">
    <property type="entry name" value="Rv2175c_wHTH"/>
</dbReference>
<dbReference type="RefSeq" id="WP_344343705.1">
    <property type="nucleotide sequence ID" value="NZ_BAAAQT010000006.1"/>
</dbReference>
<reference evidence="4" key="1">
    <citation type="journal article" date="2019" name="Int. J. Syst. Evol. Microbiol.">
        <title>The Global Catalogue of Microorganisms (GCM) 10K type strain sequencing project: providing services to taxonomists for standard genome sequencing and annotation.</title>
        <authorList>
            <consortium name="The Broad Institute Genomics Platform"/>
            <consortium name="The Broad Institute Genome Sequencing Center for Infectious Disease"/>
            <person name="Wu L."/>
            <person name="Ma J."/>
        </authorList>
    </citation>
    <scope>NUCLEOTIDE SEQUENCE [LARGE SCALE GENOMIC DNA]</scope>
    <source>
        <strain evidence="4">JCM 16026</strain>
    </source>
</reference>
<gene>
    <name evidence="3" type="ORF">GCM10009846_22910</name>
</gene>
<feature type="domain" description="DNA-binding protein Rv2175c wHTH" evidence="2">
    <location>
        <begin position="2"/>
        <end position="47"/>
    </location>
</feature>
<evidence type="ECO:0000259" key="2">
    <source>
        <dbReference type="Pfam" id="PF21531"/>
    </source>
</evidence>
<organism evidence="3 4">
    <name type="scientific">Agrococcus versicolor</name>
    <dbReference type="NCBI Taxonomy" id="501482"/>
    <lineage>
        <taxon>Bacteria</taxon>
        <taxon>Bacillati</taxon>
        <taxon>Actinomycetota</taxon>
        <taxon>Actinomycetes</taxon>
        <taxon>Micrococcales</taxon>
        <taxon>Microbacteriaceae</taxon>
        <taxon>Agrococcus</taxon>
    </lineage>
</organism>
<keyword evidence="4" id="KW-1185">Reference proteome</keyword>
<dbReference type="Pfam" id="PF18367">
    <property type="entry name" value="Rv2175c_C"/>
    <property type="match status" value="1"/>
</dbReference>
<proteinExistence type="predicted"/>
<protein>
    <submittedName>
        <fullName evidence="3">Rv2175c family DNA-binding protein</fullName>
    </submittedName>
</protein>
<dbReference type="GO" id="GO:0003677">
    <property type="term" value="F:DNA binding"/>
    <property type="evidence" value="ECO:0007669"/>
    <property type="project" value="UniProtKB-KW"/>
</dbReference>
<dbReference type="EMBL" id="BAAAQT010000006">
    <property type="protein sequence ID" value="GAA2174958.1"/>
    <property type="molecule type" value="Genomic_DNA"/>
</dbReference>
<evidence type="ECO:0000259" key="1">
    <source>
        <dbReference type="Pfam" id="PF18367"/>
    </source>
</evidence>
<sequence>MDTAWLTIPDLVDRMGLSPSRIRRLVEERALPATRHDGVLVVPEVFLADHAPMGELRGTAMLLGDVGFDDDEIVAWLLEDEPSLGTSPIAALRAGRKAEVRRIAQALA</sequence>
<evidence type="ECO:0000313" key="4">
    <source>
        <dbReference type="Proteomes" id="UP001501599"/>
    </source>
</evidence>
<name>A0ABP5MN45_9MICO</name>
<comment type="caution">
    <text evidence="3">The sequence shown here is derived from an EMBL/GenBank/DDBJ whole genome shotgun (WGS) entry which is preliminary data.</text>
</comment>
<feature type="domain" description="Rv2175c C-terminal" evidence="1">
    <location>
        <begin position="55"/>
        <end position="108"/>
    </location>
</feature>
<dbReference type="Pfam" id="PF21531">
    <property type="entry name" value="Rv2175c_wHTH"/>
    <property type="match status" value="1"/>
</dbReference>
<accession>A0ABP5MN45</accession>